<evidence type="ECO:0000313" key="1">
    <source>
        <dbReference type="EMBL" id="MBB6342870.1"/>
    </source>
</evidence>
<comment type="caution">
    <text evidence="1">The sequence shown here is derived from an EMBL/GenBank/DDBJ whole genome shotgun (WGS) entry which is preliminary data.</text>
</comment>
<reference evidence="1 2" key="1">
    <citation type="submission" date="2020-08" db="EMBL/GenBank/DDBJ databases">
        <title>Functional genomics of gut bacteria from endangered species of beetles.</title>
        <authorList>
            <person name="Carlos-Shanley C."/>
        </authorList>
    </citation>
    <scope>NUCLEOTIDE SEQUENCE [LARGE SCALE GENOMIC DNA]</scope>
    <source>
        <strain evidence="1 2">S00202</strain>
    </source>
</reference>
<accession>A0A7X0BW13</accession>
<dbReference type="RefSeq" id="WP_184684694.1">
    <property type="nucleotide sequence ID" value="NZ_JACHLL010000006.1"/>
</dbReference>
<organism evidence="1 2">
    <name type="scientific">Pseudomonas fluvialis</name>
    <dbReference type="NCBI Taxonomy" id="1793966"/>
    <lineage>
        <taxon>Bacteria</taxon>
        <taxon>Pseudomonadati</taxon>
        <taxon>Pseudomonadota</taxon>
        <taxon>Gammaproteobacteria</taxon>
        <taxon>Pseudomonadales</taxon>
        <taxon>Pseudomonadaceae</taxon>
        <taxon>Pseudomonas</taxon>
    </lineage>
</organism>
<name>A0A7X0BW13_9PSED</name>
<keyword evidence="2" id="KW-1185">Reference proteome</keyword>
<protein>
    <recommendedName>
        <fullName evidence="3">Sulfotransferase family protein</fullName>
    </recommendedName>
</protein>
<gene>
    <name evidence="1" type="ORF">HNP49_003058</name>
</gene>
<dbReference type="Gene3D" id="3.40.50.300">
    <property type="entry name" value="P-loop containing nucleotide triphosphate hydrolases"/>
    <property type="match status" value="1"/>
</dbReference>
<dbReference type="Proteomes" id="UP000557193">
    <property type="component" value="Unassembled WGS sequence"/>
</dbReference>
<evidence type="ECO:0008006" key="3">
    <source>
        <dbReference type="Google" id="ProtNLM"/>
    </source>
</evidence>
<dbReference type="AlphaFoldDB" id="A0A7X0BW13"/>
<dbReference type="InterPro" id="IPR027417">
    <property type="entry name" value="P-loop_NTPase"/>
</dbReference>
<evidence type="ECO:0000313" key="2">
    <source>
        <dbReference type="Proteomes" id="UP000557193"/>
    </source>
</evidence>
<dbReference type="EMBL" id="JACHLL010000006">
    <property type="protein sequence ID" value="MBB6342870.1"/>
    <property type="molecule type" value="Genomic_DNA"/>
</dbReference>
<sequence length="325" mass="36954">MISRDDVFSGYRLILGREPENEGVVDYHCLSEDVLTFRKVLIESEEFSELYAMMAKQSLDIPFYEWGSHDAVRVVFMHGPKTGGTTLHNLLIQLFPKELIFSERFNGIKNHVVGTLARFSYFSGHFDLISCQLIPGEKKIVTFLREPVSRLISLYNFLKAHRHDVVARNNWGLARLASSLSVEDFFRSPVVRSHPYIENGMTRALVDFFPIEIWPVIDEKACRPSLSGAGEEALERLSSLTAFGVLEHYEASVNLIFDSLSFPRPASIDRKMVLSDLMADAGNYRKVEVAKENPRLRSIIKDLVSADLVLYEGAMDLFRQRVSLS</sequence>
<dbReference type="SUPFAM" id="SSF52540">
    <property type="entry name" value="P-loop containing nucleoside triphosphate hydrolases"/>
    <property type="match status" value="1"/>
</dbReference>
<proteinExistence type="predicted"/>